<evidence type="ECO:0000256" key="6">
    <source>
        <dbReference type="ARBA" id="ARBA00023267"/>
    </source>
</evidence>
<dbReference type="Gene3D" id="3.30.470.20">
    <property type="entry name" value="ATP-grasp fold, B domain"/>
    <property type="match status" value="1"/>
</dbReference>
<keyword evidence="6" id="KW-0092">Biotin</keyword>
<dbReference type="InterPro" id="IPR011053">
    <property type="entry name" value="Single_hybrid_motif"/>
</dbReference>
<dbReference type="InterPro" id="IPR000089">
    <property type="entry name" value="Biotin_lipoyl"/>
</dbReference>
<dbReference type="Pfam" id="PF02786">
    <property type="entry name" value="CPSase_L_D2"/>
    <property type="match status" value="1"/>
</dbReference>
<dbReference type="Pfam" id="PF00364">
    <property type="entry name" value="Biotin_lipoyl"/>
    <property type="match status" value="1"/>
</dbReference>
<reference evidence="12 13" key="1">
    <citation type="submission" date="2019-09" db="EMBL/GenBank/DDBJ databases">
        <title>NBRP : Genome information of microbial organism related human and environment.</title>
        <authorList>
            <person name="Hattori M."/>
            <person name="Oshima K."/>
            <person name="Inaba H."/>
            <person name="Suda W."/>
            <person name="Sakamoto M."/>
            <person name="Iino T."/>
            <person name="Kitahara M."/>
            <person name="Oshida Y."/>
            <person name="Iida T."/>
            <person name="Kudo T."/>
            <person name="Itoh T."/>
            <person name="Ohkuma M."/>
        </authorList>
    </citation>
    <scope>NUCLEOTIDE SEQUENCE [LARGE SCALE GENOMIC DNA]</scope>
    <source>
        <strain evidence="12 13">Q-1</strain>
    </source>
</reference>
<gene>
    <name evidence="12" type="primary">mccA</name>
    <name evidence="12" type="ORF">JCM17846_11350</name>
</gene>
<dbReference type="SUPFAM" id="SSF51246">
    <property type="entry name" value="Rudiment single hybrid motif"/>
    <property type="match status" value="1"/>
</dbReference>
<dbReference type="InterPro" id="IPR001882">
    <property type="entry name" value="Biotin_BS"/>
</dbReference>
<dbReference type="PROSITE" id="PS50979">
    <property type="entry name" value="BC"/>
    <property type="match status" value="1"/>
</dbReference>
<dbReference type="GO" id="GO:0005524">
    <property type="term" value="F:ATP binding"/>
    <property type="evidence" value="ECO:0007669"/>
    <property type="project" value="UniProtKB-UniRule"/>
</dbReference>
<organism evidence="12 13">
    <name type="scientific">Iodidimonas nitroreducens</name>
    <dbReference type="NCBI Taxonomy" id="1236968"/>
    <lineage>
        <taxon>Bacteria</taxon>
        <taxon>Pseudomonadati</taxon>
        <taxon>Pseudomonadota</taxon>
        <taxon>Alphaproteobacteria</taxon>
        <taxon>Iodidimonadales</taxon>
        <taxon>Iodidimonadaceae</taxon>
        <taxon>Iodidimonas</taxon>
    </lineage>
</organism>
<feature type="region of interest" description="Disordered" evidence="8">
    <location>
        <begin position="484"/>
        <end position="503"/>
    </location>
</feature>
<dbReference type="SUPFAM" id="SSF51230">
    <property type="entry name" value="Single hybrid motif"/>
    <property type="match status" value="1"/>
</dbReference>
<evidence type="ECO:0000256" key="1">
    <source>
        <dbReference type="ARBA" id="ARBA00001953"/>
    </source>
</evidence>
<dbReference type="GO" id="GO:0046872">
    <property type="term" value="F:metal ion binding"/>
    <property type="evidence" value="ECO:0007669"/>
    <property type="project" value="InterPro"/>
</dbReference>
<dbReference type="PROSITE" id="PS50975">
    <property type="entry name" value="ATP_GRASP"/>
    <property type="match status" value="1"/>
</dbReference>
<dbReference type="FunFam" id="3.40.50.20:FF:000010">
    <property type="entry name" value="Propionyl-CoA carboxylase subunit alpha"/>
    <property type="match status" value="1"/>
</dbReference>
<dbReference type="EMBL" id="BKCN01000004">
    <property type="protein sequence ID" value="GER03453.1"/>
    <property type="molecule type" value="Genomic_DNA"/>
</dbReference>
<dbReference type="FunFam" id="3.30.1490.20:FF:000003">
    <property type="entry name" value="acetyl-CoA carboxylase isoform X1"/>
    <property type="match status" value="1"/>
</dbReference>
<dbReference type="InterPro" id="IPR011764">
    <property type="entry name" value="Biotin_carboxylation_dom"/>
</dbReference>
<dbReference type="PANTHER" id="PTHR18866:SF33">
    <property type="entry name" value="METHYLCROTONOYL-COA CARBOXYLASE SUBUNIT ALPHA, MITOCHONDRIAL-RELATED"/>
    <property type="match status" value="1"/>
</dbReference>
<evidence type="ECO:0000313" key="12">
    <source>
        <dbReference type="EMBL" id="GER03453.1"/>
    </source>
</evidence>
<evidence type="ECO:0000256" key="3">
    <source>
        <dbReference type="ARBA" id="ARBA00022741"/>
    </source>
</evidence>
<dbReference type="InterPro" id="IPR005479">
    <property type="entry name" value="CPAse_ATP-bd"/>
</dbReference>
<dbReference type="CDD" id="cd06850">
    <property type="entry name" value="biotinyl_domain"/>
    <property type="match status" value="1"/>
</dbReference>
<dbReference type="PROSITE" id="PS00188">
    <property type="entry name" value="BIOTIN"/>
    <property type="match status" value="1"/>
</dbReference>
<comment type="cofactor">
    <cofactor evidence="1">
        <name>biotin</name>
        <dbReference type="ChEBI" id="CHEBI:57586"/>
    </cofactor>
</comment>
<keyword evidence="13" id="KW-1185">Reference proteome</keyword>
<evidence type="ECO:0000256" key="2">
    <source>
        <dbReference type="ARBA" id="ARBA00022598"/>
    </source>
</evidence>
<dbReference type="PANTHER" id="PTHR18866">
    <property type="entry name" value="CARBOXYLASE:PYRUVATE/ACETYL-COA/PROPIONYL-COA CARBOXYLASE"/>
    <property type="match status" value="1"/>
</dbReference>
<dbReference type="GO" id="GO:0016874">
    <property type="term" value="F:ligase activity"/>
    <property type="evidence" value="ECO:0007669"/>
    <property type="project" value="UniProtKB-KW"/>
</dbReference>
<keyword evidence="4 7" id="KW-0067">ATP-binding</keyword>
<dbReference type="AlphaFoldDB" id="A0A5A7N573"/>
<feature type="domain" description="Lipoyl-binding" evidence="9">
    <location>
        <begin position="601"/>
        <end position="676"/>
    </location>
</feature>
<dbReference type="InterPro" id="IPR005482">
    <property type="entry name" value="Biotin_COase_C"/>
</dbReference>
<dbReference type="Proteomes" id="UP000324996">
    <property type="component" value="Unassembled WGS sequence"/>
</dbReference>
<dbReference type="InterPro" id="IPR005481">
    <property type="entry name" value="BC-like_N"/>
</dbReference>
<name>A0A5A7N573_9PROT</name>
<dbReference type="FunFam" id="3.30.470.20:FF:000028">
    <property type="entry name" value="Methylcrotonoyl-CoA carboxylase subunit alpha, mitochondrial"/>
    <property type="match status" value="1"/>
</dbReference>
<dbReference type="Gene3D" id="3.30.700.40">
    <property type="match status" value="1"/>
</dbReference>
<evidence type="ECO:0000256" key="8">
    <source>
        <dbReference type="SAM" id="MobiDB-lite"/>
    </source>
</evidence>
<dbReference type="FunFam" id="2.40.50.100:FF:000003">
    <property type="entry name" value="Acetyl-CoA carboxylase biotin carboxyl carrier protein"/>
    <property type="match status" value="1"/>
</dbReference>
<keyword evidence="3 7" id="KW-0547">Nucleotide-binding</keyword>
<sequence length="681" mass="73451">MSRHFKKILIANRGEIACRVIRTARAMDIASCAVYSDADAHALHVELADEAIHIGPSPAAQSYLMADKIIEAAKRCGADAIHPGYGFLSENADFAEKCAAHNICFIGPTADNIRKMGLKDEAKRLMSLADVPVVPGYLGADQSPENLLEEAQSIGFPVLIKAVAGGGGKGMRRVDDATDFAAALKAAKREALGAFGNDHVLIEKFILKPRHIEVQVFADQHGHAVYLFERDCSLQRRHQKVVEEAPAPDMPLALRQRMGDAAVAAALAIGYQGAGTIEFIVDVANGLKDAPFYFMEMNTRLQVEHPVTEMISGEDLVEWQIRVAAGEPLPLDQGDLAIDGHAIEVRLYAEDPARDFLPASGTLQCFRPPLDEDFTRIDTGVREGDAISVHYDPMIAKIICWGEDRDAAISHLQRALAQTQIAGFATNLSFLQKTIDHPAFQAVDLDTGFIPRHIDDLLPSSEPASPSMLALAALGIIAQRSHEAAAQTQKSADSTSPWHQNHGWKANLPALEHHSFMDASGREQRIAINFNKATGAISGVETGDHVLSAELRTSTPDGGLEIVLDGQILRATVRVNQANVHVFAQGSHCQLKRMDTHLDSDEEADGPGVVAAPMPGKILDLFVAVGDKVEKGQPLLVLEAMKMEHSLAAPKAGIVADIPIKAGDQVEDGARLIMLEDDTPS</sequence>
<feature type="compositionally biased region" description="Polar residues" evidence="8">
    <location>
        <begin position="486"/>
        <end position="499"/>
    </location>
</feature>
<evidence type="ECO:0000256" key="4">
    <source>
        <dbReference type="ARBA" id="ARBA00022840"/>
    </source>
</evidence>
<dbReference type="InterPro" id="IPR011054">
    <property type="entry name" value="Rudment_hybrid_motif"/>
</dbReference>
<dbReference type="Pfam" id="PF21139">
    <property type="entry name" value="BT_MCC_alpha"/>
    <property type="match status" value="1"/>
</dbReference>
<keyword evidence="2" id="KW-0436">Ligase</keyword>
<keyword evidence="5" id="KW-0809">Transit peptide</keyword>
<evidence type="ECO:0000259" key="9">
    <source>
        <dbReference type="PROSITE" id="PS50968"/>
    </source>
</evidence>
<dbReference type="PROSITE" id="PS50968">
    <property type="entry name" value="BIOTINYL_LIPOYL"/>
    <property type="match status" value="1"/>
</dbReference>
<dbReference type="InterPro" id="IPR016185">
    <property type="entry name" value="PreATP-grasp_dom_sf"/>
</dbReference>
<evidence type="ECO:0000259" key="11">
    <source>
        <dbReference type="PROSITE" id="PS50979"/>
    </source>
</evidence>
<evidence type="ECO:0000256" key="5">
    <source>
        <dbReference type="ARBA" id="ARBA00022946"/>
    </source>
</evidence>
<dbReference type="Gene3D" id="2.40.50.100">
    <property type="match status" value="1"/>
</dbReference>
<dbReference type="SMART" id="SM00878">
    <property type="entry name" value="Biotin_carb_C"/>
    <property type="match status" value="1"/>
</dbReference>
<proteinExistence type="predicted"/>
<dbReference type="RefSeq" id="WP_042084724.1">
    <property type="nucleotide sequence ID" value="NZ_BKCN01000004.1"/>
</dbReference>
<dbReference type="InterPro" id="IPR048429">
    <property type="entry name" value="MCC_alpha_BT"/>
</dbReference>
<protein>
    <submittedName>
        <fullName evidence="12">3-methylcrotonyl-CoA carboxylase subunit alpha</fullName>
    </submittedName>
</protein>
<dbReference type="SUPFAM" id="SSF56059">
    <property type="entry name" value="Glutathione synthetase ATP-binding domain-like"/>
    <property type="match status" value="1"/>
</dbReference>
<evidence type="ECO:0000313" key="13">
    <source>
        <dbReference type="Proteomes" id="UP000324996"/>
    </source>
</evidence>
<feature type="domain" description="ATP-grasp" evidence="10">
    <location>
        <begin position="123"/>
        <end position="325"/>
    </location>
</feature>
<comment type="caution">
    <text evidence="12">The sequence shown here is derived from an EMBL/GenBank/DDBJ whole genome shotgun (WGS) entry which is preliminary data.</text>
</comment>
<evidence type="ECO:0000259" key="10">
    <source>
        <dbReference type="PROSITE" id="PS50975"/>
    </source>
</evidence>
<dbReference type="InterPro" id="IPR011761">
    <property type="entry name" value="ATP-grasp"/>
</dbReference>
<dbReference type="SUPFAM" id="SSF52440">
    <property type="entry name" value="PreATP-grasp domain"/>
    <property type="match status" value="1"/>
</dbReference>
<dbReference type="InterPro" id="IPR050856">
    <property type="entry name" value="Biotin_carboxylase_complex"/>
</dbReference>
<evidence type="ECO:0000256" key="7">
    <source>
        <dbReference type="PROSITE-ProRule" id="PRU00409"/>
    </source>
</evidence>
<dbReference type="Pfam" id="PF00289">
    <property type="entry name" value="Biotin_carb_N"/>
    <property type="match status" value="1"/>
</dbReference>
<dbReference type="Pfam" id="PF02785">
    <property type="entry name" value="Biotin_carb_C"/>
    <property type="match status" value="1"/>
</dbReference>
<feature type="domain" description="Biotin carboxylation" evidence="11">
    <location>
        <begin position="4"/>
        <end position="455"/>
    </location>
</feature>
<accession>A0A5A7N573</accession>
<dbReference type="PROSITE" id="PS00867">
    <property type="entry name" value="CPSASE_2"/>
    <property type="match status" value="1"/>
</dbReference>